<feature type="compositionally biased region" description="Polar residues" evidence="1">
    <location>
        <begin position="490"/>
        <end position="505"/>
    </location>
</feature>
<feature type="compositionally biased region" description="Acidic residues" evidence="1">
    <location>
        <begin position="522"/>
        <end position="539"/>
    </location>
</feature>
<feature type="region of interest" description="Disordered" evidence="1">
    <location>
        <begin position="130"/>
        <end position="161"/>
    </location>
</feature>
<evidence type="ECO:0000256" key="1">
    <source>
        <dbReference type="SAM" id="MobiDB-lite"/>
    </source>
</evidence>
<feature type="region of interest" description="Disordered" evidence="1">
    <location>
        <begin position="185"/>
        <end position="232"/>
    </location>
</feature>
<feature type="compositionally biased region" description="Polar residues" evidence="1">
    <location>
        <begin position="214"/>
        <end position="223"/>
    </location>
</feature>
<gene>
    <name evidence="2" type="primary">G4NIP8</name>
</gene>
<feature type="region of interest" description="Disordered" evidence="1">
    <location>
        <begin position="260"/>
        <end position="282"/>
    </location>
</feature>
<protein>
    <submittedName>
        <fullName evidence="2">Calcium-proton exchanger</fullName>
    </submittedName>
</protein>
<name>A0A5K1K3V8_9APHY</name>
<organism evidence="2">
    <name type="scientific">Ganoderma boninense</name>
    <dbReference type="NCBI Taxonomy" id="34458"/>
    <lineage>
        <taxon>Eukaryota</taxon>
        <taxon>Fungi</taxon>
        <taxon>Dikarya</taxon>
        <taxon>Basidiomycota</taxon>
        <taxon>Agaricomycotina</taxon>
        <taxon>Agaricomycetes</taxon>
        <taxon>Polyporales</taxon>
        <taxon>Polyporaceae</taxon>
        <taxon>Ganoderma</taxon>
    </lineage>
</organism>
<proteinExistence type="predicted"/>
<dbReference type="EMBL" id="LR728358">
    <property type="protein sequence ID" value="VWP00312.1"/>
    <property type="molecule type" value="Genomic_DNA"/>
</dbReference>
<evidence type="ECO:0000313" key="2">
    <source>
        <dbReference type="EMBL" id="VWP00312.1"/>
    </source>
</evidence>
<sequence>MLVMPHGVSQDFPTTNVYTLDTHTGKLSHAIVRLPSPSDSYPTREASSFALTPSNADIYIPVLGEGTLRIVEEIHIRDGETVYFVTKLDPRRPSSHGFVHALDAYIRSAKRQVVEMERLVWQLEAALGEDDRSYEADVDEPEDEPEDEVMPDSGYESDDEGIDDFCWGTTRCLPLSYADEDPIYAPKSEEGEVGTAPAPSLPSEPSDELVTFDPPSSSVTSTDEGAPSAAGATALSAPIQISSSSVSAYPSDDLSAIENRGTLAGNNIPPSLPHPASACGDDSISLETLRDNLGPGCPPTEEEPICPACYGVPIRLLWGDESSDESLSDLVDDLLGECDFQFDELEIDQPPAPVDGPVPSPILAADWSLSQALVSMGASHEGKGNGLAGAGSTSSVESLFSESQDAQAALDSESEEEPLAETIKRRRNADKGPQSDESLEIPLSTLRASRASLPSDESVEIPLSTLFPLRVKKRRPRPPRVEKGRPRPTATDQSASTGPSATVQGETPAPPPGRRKRRRDDEKEEGEISEYETDPESEPDIPLSQVLASRRRSQSTLGHGPPPRRGAGALSMEW</sequence>
<feature type="compositionally biased region" description="Acidic residues" evidence="1">
    <location>
        <begin position="136"/>
        <end position="161"/>
    </location>
</feature>
<accession>A0A5K1K3V8</accession>
<feature type="compositionally biased region" description="Low complexity" evidence="1">
    <location>
        <begin position="565"/>
        <end position="574"/>
    </location>
</feature>
<reference evidence="2" key="1">
    <citation type="submission" date="2019-10" db="EMBL/GenBank/DDBJ databases">
        <authorList>
            <person name="Nor Muhammad N."/>
        </authorList>
    </citation>
    <scope>NUCLEOTIDE SEQUENCE</scope>
</reference>
<dbReference type="AlphaFoldDB" id="A0A5K1K3V8"/>
<feature type="region of interest" description="Disordered" evidence="1">
    <location>
        <begin position="378"/>
        <end position="574"/>
    </location>
</feature>
<feature type="compositionally biased region" description="Low complexity" evidence="1">
    <location>
        <begin position="392"/>
        <end position="403"/>
    </location>
</feature>